<name>A0A080M1E2_9PROT</name>
<dbReference type="Proteomes" id="UP000021315">
    <property type="component" value="Unassembled WGS sequence"/>
</dbReference>
<evidence type="ECO:0000313" key="1">
    <source>
        <dbReference type="EMBL" id="KFB75048.1"/>
    </source>
</evidence>
<dbReference type="AlphaFoldDB" id="A0A080M1E2"/>
<dbReference type="EMBL" id="JDST02000107">
    <property type="protein sequence ID" value="KFB75048.1"/>
    <property type="molecule type" value="Genomic_DNA"/>
</dbReference>
<gene>
    <name evidence="1" type="ORF">AW06_003903</name>
</gene>
<proteinExistence type="predicted"/>
<reference evidence="1" key="1">
    <citation type="submission" date="2014-02" db="EMBL/GenBank/DDBJ databases">
        <title>Expanding our view of genomic diversity in Candidatus Accumulibacter clades.</title>
        <authorList>
            <person name="Skennerton C.T."/>
            <person name="Barr J.J."/>
            <person name="Slater F.R."/>
            <person name="Bond P.L."/>
            <person name="Tyson G.W."/>
        </authorList>
    </citation>
    <scope>NUCLEOTIDE SEQUENCE [LARGE SCALE GENOMIC DNA]</scope>
</reference>
<accession>A0A080M1E2</accession>
<evidence type="ECO:0008006" key="3">
    <source>
        <dbReference type="Google" id="ProtNLM"/>
    </source>
</evidence>
<keyword evidence="2" id="KW-1185">Reference proteome</keyword>
<evidence type="ECO:0000313" key="2">
    <source>
        <dbReference type="Proteomes" id="UP000021315"/>
    </source>
</evidence>
<comment type="caution">
    <text evidence="1">The sequence shown here is derived from an EMBL/GenBank/DDBJ whole genome shotgun (WGS) entry which is preliminary data.</text>
</comment>
<protein>
    <recommendedName>
        <fullName evidence="3">PIN domain-containing protein</fullName>
    </recommendedName>
</protein>
<organism evidence="1 2">
    <name type="scientific">Candidatus Accumulibacter cognatus</name>
    <dbReference type="NCBI Taxonomy" id="2954383"/>
    <lineage>
        <taxon>Bacteria</taxon>
        <taxon>Pseudomonadati</taxon>
        <taxon>Pseudomonadota</taxon>
        <taxon>Betaproteobacteria</taxon>
        <taxon>Candidatus Accumulibacter</taxon>
    </lineage>
</organism>
<sequence>MRILLCQPLTILIDPDLVAWLKQQAGERGYLTADQRQLARSDAAKGHCTRRECRSSWVGTNGQVDFWPDLISILEGGRIAWNAVPCSPAPRLPQVSDVYLLALAVQQGGRLVTLDRVFPLPAVPDARTRHFVVIHLPRQGQSDSEDASSGPEAIWCRGGRAGQWWRRLACASATAWGNALSRRLSRMGLGSVDGLC</sequence>